<evidence type="ECO:0000313" key="3">
    <source>
        <dbReference type="Proteomes" id="UP000451471"/>
    </source>
</evidence>
<feature type="compositionally biased region" description="Low complexity" evidence="1">
    <location>
        <begin position="1"/>
        <end position="11"/>
    </location>
</feature>
<reference evidence="2 3" key="1">
    <citation type="submission" date="2019-12" db="EMBL/GenBank/DDBJ databases">
        <title>Halocatena pleomorpha gen. nov. sp. nov., an extremely halophilic archaeon of family Halobacteriaceae isolated from saltpan soil.</title>
        <authorList>
            <person name="Pal Y."/>
            <person name="Verma A."/>
            <person name="Krishnamurthi S."/>
            <person name="Kumar P."/>
        </authorList>
    </citation>
    <scope>NUCLEOTIDE SEQUENCE [LARGE SCALE GENOMIC DNA]</scope>
    <source>
        <strain evidence="2 3">JCM 16495</strain>
    </source>
</reference>
<dbReference type="Proteomes" id="UP000451471">
    <property type="component" value="Unassembled WGS sequence"/>
</dbReference>
<dbReference type="EMBL" id="WSZK01000036">
    <property type="protein sequence ID" value="MWG36529.1"/>
    <property type="molecule type" value="Genomic_DNA"/>
</dbReference>
<keyword evidence="3" id="KW-1185">Reference proteome</keyword>
<dbReference type="AlphaFoldDB" id="A0A6B0GS66"/>
<dbReference type="RefSeq" id="WP_158206182.1">
    <property type="nucleotide sequence ID" value="NZ_WSZK01000036.1"/>
</dbReference>
<accession>A0A6B0GS66</accession>
<evidence type="ECO:0000256" key="1">
    <source>
        <dbReference type="SAM" id="MobiDB-lite"/>
    </source>
</evidence>
<feature type="region of interest" description="Disordered" evidence="1">
    <location>
        <begin position="1"/>
        <end position="20"/>
    </location>
</feature>
<comment type="caution">
    <text evidence="2">The sequence shown here is derived from an EMBL/GenBank/DDBJ whole genome shotgun (WGS) entry which is preliminary data.</text>
</comment>
<name>A0A6B0GS66_9EURY</name>
<organism evidence="2 3">
    <name type="scientific">Halomarina oriensis</name>
    <dbReference type="NCBI Taxonomy" id="671145"/>
    <lineage>
        <taxon>Archaea</taxon>
        <taxon>Methanobacteriati</taxon>
        <taxon>Methanobacteriota</taxon>
        <taxon>Stenosarchaea group</taxon>
        <taxon>Halobacteria</taxon>
        <taxon>Halobacteriales</taxon>
        <taxon>Natronomonadaceae</taxon>
        <taxon>Halomarina</taxon>
    </lineage>
</organism>
<evidence type="ECO:0000313" key="2">
    <source>
        <dbReference type="EMBL" id="MWG36529.1"/>
    </source>
</evidence>
<sequence>MPVADPAGDTPTDPPDVDHSLFDIDVEAAGEVALTDERERLELRYQTEVLSTSEDEALRAAIDYLDALLEDVPDLSHRLCDSCSNVRHSNLPASDGAALCRVCATTRGEEA</sequence>
<protein>
    <submittedName>
        <fullName evidence="2">Uncharacterized protein</fullName>
    </submittedName>
</protein>
<gene>
    <name evidence="2" type="ORF">GQS65_18900</name>
</gene>
<proteinExistence type="predicted"/>